<protein>
    <submittedName>
        <fullName evidence="1">Uncharacterized protein</fullName>
    </submittedName>
</protein>
<dbReference type="EMBL" id="GGEC01091935">
    <property type="protein sequence ID" value="MBX72419.1"/>
    <property type="molecule type" value="Transcribed_RNA"/>
</dbReference>
<reference evidence="1" key="1">
    <citation type="submission" date="2018-02" db="EMBL/GenBank/DDBJ databases">
        <title>Rhizophora mucronata_Transcriptome.</title>
        <authorList>
            <person name="Meera S.P."/>
            <person name="Sreeshan A."/>
            <person name="Augustine A."/>
        </authorList>
    </citation>
    <scope>NUCLEOTIDE SEQUENCE</scope>
    <source>
        <tissue evidence="1">Leaf</tissue>
    </source>
</reference>
<proteinExistence type="predicted"/>
<accession>A0A2P2QZJ2</accession>
<dbReference type="AlphaFoldDB" id="A0A2P2QZJ2"/>
<organism evidence="1">
    <name type="scientific">Rhizophora mucronata</name>
    <name type="common">Asiatic mangrove</name>
    <dbReference type="NCBI Taxonomy" id="61149"/>
    <lineage>
        <taxon>Eukaryota</taxon>
        <taxon>Viridiplantae</taxon>
        <taxon>Streptophyta</taxon>
        <taxon>Embryophyta</taxon>
        <taxon>Tracheophyta</taxon>
        <taxon>Spermatophyta</taxon>
        <taxon>Magnoliopsida</taxon>
        <taxon>eudicotyledons</taxon>
        <taxon>Gunneridae</taxon>
        <taxon>Pentapetalae</taxon>
        <taxon>rosids</taxon>
        <taxon>fabids</taxon>
        <taxon>Malpighiales</taxon>
        <taxon>Rhizophoraceae</taxon>
        <taxon>Rhizophora</taxon>
    </lineage>
</organism>
<name>A0A2P2QZJ2_RHIMU</name>
<evidence type="ECO:0000313" key="1">
    <source>
        <dbReference type="EMBL" id="MBX72419.1"/>
    </source>
</evidence>
<sequence length="20" mass="2180">MLSAKEYKSDLPLSLLLGSN</sequence>